<evidence type="ECO:0000256" key="1">
    <source>
        <dbReference type="SAM" id="MobiDB-lite"/>
    </source>
</evidence>
<reference evidence="2 3" key="1">
    <citation type="submission" date="2019-03" db="EMBL/GenBank/DDBJ databases">
        <title>First draft genome of Liparis tanakae, snailfish: a comprehensive survey of snailfish specific genes.</title>
        <authorList>
            <person name="Kim W."/>
            <person name="Song I."/>
            <person name="Jeong J.-H."/>
            <person name="Kim D."/>
            <person name="Kim S."/>
            <person name="Ryu S."/>
            <person name="Song J.Y."/>
            <person name="Lee S.K."/>
        </authorList>
    </citation>
    <scope>NUCLEOTIDE SEQUENCE [LARGE SCALE GENOMIC DNA]</scope>
    <source>
        <tissue evidence="2">Muscle</tissue>
    </source>
</reference>
<name>A0A4Z2IQ41_9TELE</name>
<sequence length="70" mass="7691">MESLHLDAQGLEEPLSGGRRTNTELDDDNWLTGGTCDPQDTPKCEISQSQTTESISLKDRGSAYAYLSQE</sequence>
<feature type="region of interest" description="Disordered" evidence="1">
    <location>
        <begin position="1"/>
        <end position="55"/>
    </location>
</feature>
<comment type="caution">
    <text evidence="2">The sequence shown here is derived from an EMBL/GenBank/DDBJ whole genome shotgun (WGS) entry which is preliminary data.</text>
</comment>
<gene>
    <name evidence="2" type="ORF">EYF80_009835</name>
</gene>
<proteinExistence type="predicted"/>
<accession>A0A4Z2IQ41</accession>
<dbReference type="Proteomes" id="UP000314294">
    <property type="component" value="Unassembled WGS sequence"/>
</dbReference>
<protein>
    <submittedName>
        <fullName evidence="2">Uncharacterized protein</fullName>
    </submittedName>
</protein>
<feature type="compositionally biased region" description="Polar residues" evidence="1">
    <location>
        <begin position="46"/>
        <end position="55"/>
    </location>
</feature>
<dbReference type="AlphaFoldDB" id="A0A4Z2IQ41"/>
<evidence type="ECO:0000313" key="3">
    <source>
        <dbReference type="Proteomes" id="UP000314294"/>
    </source>
</evidence>
<keyword evidence="3" id="KW-1185">Reference proteome</keyword>
<dbReference type="EMBL" id="SRLO01000060">
    <property type="protein sequence ID" value="TNN79798.1"/>
    <property type="molecule type" value="Genomic_DNA"/>
</dbReference>
<organism evidence="2 3">
    <name type="scientific">Liparis tanakae</name>
    <name type="common">Tanaka's snailfish</name>
    <dbReference type="NCBI Taxonomy" id="230148"/>
    <lineage>
        <taxon>Eukaryota</taxon>
        <taxon>Metazoa</taxon>
        <taxon>Chordata</taxon>
        <taxon>Craniata</taxon>
        <taxon>Vertebrata</taxon>
        <taxon>Euteleostomi</taxon>
        <taxon>Actinopterygii</taxon>
        <taxon>Neopterygii</taxon>
        <taxon>Teleostei</taxon>
        <taxon>Neoteleostei</taxon>
        <taxon>Acanthomorphata</taxon>
        <taxon>Eupercaria</taxon>
        <taxon>Perciformes</taxon>
        <taxon>Cottioidei</taxon>
        <taxon>Cottales</taxon>
        <taxon>Liparidae</taxon>
        <taxon>Liparis</taxon>
    </lineage>
</organism>
<evidence type="ECO:0000313" key="2">
    <source>
        <dbReference type="EMBL" id="TNN79798.1"/>
    </source>
</evidence>